<protein>
    <submittedName>
        <fullName evidence="2">Uncharacterized protein</fullName>
    </submittedName>
</protein>
<organism evidence="2 3">
    <name type="scientific">Aspergillus homomorphus (strain CBS 101889)</name>
    <dbReference type="NCBI Taxonomy" id="1450537"/>
    <lineage>
        <taxon>Eukaryota</taxon>
        <taxon>Fungi</taxon>
        <taxon>Dikarya</taxon>
        <taxon>Ascomycota</taxon>
        <taxon>Pezizomycotina</taxon>
        <taxon>Eurotiomycetes</taxon>
        <taxon>Eurotiomycetidae</taxon>
        <taxon>Eurotiales</taxon>
        <taxon>Aspergillaceae</taxon>
        <taxon>Aspergillus</taxon>
        <taxon>Aspergillus subgen. Circumdati</taxon>
    </lineage>
</organism>
<keyword evidence="1" id="KW-0472">Membrane</keyword>
<feature type="transmembrane region" description="Helical" evidence="1">
    <location>
        <begin position="29"/>
        <end position="53"/>
    </location>
</feature>
<feature type="transmembrane region" description="Helical" evidence="1">
    <location>
        <begin position="74"/>
        <end position="97"/>
    </location>
</feature>
<keyword evidence="3" id="KW-1185">Reference proteome</keyword>
<name>A0A395I0E8_ASPHC</name>
<accession>A0A395I0E8</accession>
<dbReference type="GeneID" id="37200611"/>
<proteinExistence type="predicted"/>
<evidence type="ECO:0000313" key="2">
    <source>
        <dbReference type="EMBL" id="RAL12608.1"/>
    </source>
</evidence>
<dbReference type="Proteomes" id="UP000248961">
    <property type="component" value="Unassembled WGS sequence"/>
</dbReference>
<dbReference type="VEuPathDB" id="FungiDB:BO97DRAFT_413974"/>
<evidence type="ECO:0000313" key="3">
    <source>
        <dbReference type="Proteomes" id="UP000248961"/>
    </source>
</evidence>
<dbReference type="AlphaFoldDB" id="A0A395I0E8"/>
<reference evidence="2 3" key="1">
    <citation type="submission" date="2018-02" db="EMBL/GenBank/DDBJ databases">
        <title>The genomes of Aspergillus section Nigri reveals drivers in fungal speciation.</title>
        <authorList>
            <consortium name="DOE Joint Genome Institute"/>
            <person name="Vesth T.C."/>
            <person name="Nybo J."/>
            <person name="Theobald S."/>
            <person name="Brandl J."/>
            <person name="Frisvad J.C."/>
            <person name="Nielsen K.F."/>
            <person name="Lyhne E.K."/>
            <person name="Kogle M.E."/>
            <person name="Kuo A."/>
            <person name="Riley R."/>
            <person name="Clum A."/>
            <person name="Nolan M."/>
            <person name="Lipzen A."/>
            <person name="Salamov A."/>
            <person name="Henrissat B."/>
            <person name="Wiebenga A."/>
            <person name="De vries R.P."/>
            <person name="Grigoriev I.V."/>
            <person name="Mortensen U.H."/>
            <person name="Andersen M.R."/>
            <person name="Baker S.E."/>
        </authorList>
    </citation>
    <scope>NUCLEOTIDE SEQUENCE [LARGE SCALE GENOMIC DNA]</scope>
    <source>
        <strain evidence="2 3">CBS 101889</strain>
    </source>
</reference>
<sequence>MLTTARFISFPCSPHLTNLPSWYSKSAKVAATMISLYALANKLVLFVMVRLILSSFPSRDRRRMVARYRRSPTLSILLLISSIIWLVNLIHHGLVIYNDYERLKSAIAAERLSNLLSQTTSPATGLRGLRASDLERDILMRNIIYTSQDAVMSDPWLFDPITRVLMISLWMFLLAEGVFGIVVAVPPLWDFAR</sequence>
<gene>
    <name evidence="2" type="ORF">BO97DRAFT_413974</name>
</gene>
<dbReference type="EMBL" id="KZ824282">
    <property type="protein sequence ID" value="RAL12608.1"/>
    <property type="molecule type" value="Genomic_DNA"/>
</dbReference>
<keyword evidence="1" id="KW-0812">Transmembrane</keyword>
<keyword evidence="1" id="KW-1133">Transmembrane helix</keyword>
<evidence type="ECO:0000256" key="1">
    <source>
        <dbReference type="SAM" id="Phobius"/>
    </source>
</evidence>
<feature type="transmembrane region" description="Helical" evidence="1">
    <location>
        <begin position="164"/>
        <end position="189"/>
    </location>
</feature>
<dbReference type="RefSeq" id="XP_025551762.1">
    <property type="nucleotide sequence ID" value="XM_025696322.1"/>
</dbReference>